<comment type="caution">
    <text evidence="3">The sequence shown here is derived from an EMBL/GenBank/DDBJ whole genome shotgun (WGS) entry which is preliminary data.</text>
</comment>
<protein>
    <submittedName>
        <fullName evidence="3">SPW repeat protein</fullName>
    </submittedName>
</protein>
<keyword evidence="1" id="KW-0472">Membrane</keyword>
<sequence length="148" mass="15618">MRRPNRNSIVGWGAMALGLATAATPVWTDTTAAATGLTLGLGALTVIYAMWSLLARNPTKDHWTLSVIGLMLFISPWVGGFVAEGVGWVAWTTGLLLALLAGTAYVSDEAGNVAEAARVDELVTYRLRQIRHHEIAGAGRSNRSGSAA</sequence>
<dbReference type="EMBL" id="JBEYBF010000006">
    <property type="protein sequence ID" value="MEU1952373.1"/>
    <property type="molecule type" value="Genomic_DNA"/>
</dbReference>
<proteinExistence type="predicted"/>
<feature type="domain" description="SPW repeat-containing integral membrane" evidence="2">
    <location>
        <begin position="11"/>
        <end position="101"/>
    </location>
</feature>
<keyword evidence="1" id="KW-0812">Transmembrane</keyword>
<name>A0ABV2WNB2_9NOCA</name>
<dbReference type="InterPro" id="IPR005530">
    <property type="entry name" value="SPW"/>
</dbReference>
<dbReference type="Proteomes" id="UP001550628">
    <property type="component" value="Unassembled WGS sequence"/>
</dbReference>
<evidence type="ECO:0000313" key="3">
    <source>
        <dbReference type="EMBL" id="MEU1952373.1"/>
    </source>
</evidence>
<evidence type="ECO:0000256" key="1">
    <source>
        <dbReference type="SAM" id="Phobius"/>
    </source>
</evidence>
<feature type="transmembrane region" description="Helical" evidence="1">
    <location>
        <begin position="63"/>
        <end position="82"/>
    </location>
</feature>
<evidence type="ECO:0000313" key="4">
    <source>
        <dbReference type="Proteomes" id="UP001550628"/>
    </source>
</evidence>
<feature type="transmembrane region" description="Helical" evidence="1">
    <location>
        <begin position="32"/>
        <end position="51"/>
    </location>
</feature>
<organism evidence="3 4">
    <name type="scientific">Nocardia rhamnosiphila</name>
    <dbReference type="NCBI Taxonomy" id="426716"/>
    <lineage>
        <taxon>Bacteria</taxon>
        <taxon>Bacillati</taxon>
        <taxon>Actinomycetota</taxon>
        <taxon>Actinomycetes</taxon>
        <taxon>Mycobacteriales</taxon>
        <taxon>Nocardiaceae</taxon>
        <taxon>Nocardia</taxon>
    </lineage>
</organism>
<accession>A0ABV2WNB2</accession>
<gene>
    <name evidence="3" type="ORF">ABZ510_10965</name>
</gene>
<feature type="transmembrane region" description="Helical" evidence="1">
    <location>
        <begin position="88"/>
        <end position="106"/>
    </location>
</feature>
<keyword evidence="1" id="KW-1133">Transmembrane helix</keyword>
<evidence type="ECO:0000259" key="2">
    <source>
        <dbReference type="Pfam" id="PF03779"/>
    </source>
</evidence>
<dbReference type="RefSeq" id="WP_356955476.1">
    <property type="nucleotide sequence ID" value="NZ_JBEXYG010000002.1"/>
</dbReference>
<keyword evidence="4" id="KW-1185">Reference proteome</keyword>
<dbReference type="Pfam" id="PF03779">
    <property type="entry name" value="SPW"/>
    <property type="match status" value="1"/>
</dbReference>
<reference evidence="3 4" key="1">
    <citation type="submission" date="2024-06" db="EMBL/GenBank/DDBJ databases">
        <title>The Natural Products Discovery Center: Release of the First 8490 Sequenced Strains for Exploring Actinobacteria Biosynthetic Diversity.</title>
        <authorList>
            <person name="Kalkreuter E."/>
            <person name="Kautsar S.A."/>
            <person name="Yang D."/>
            <person name="Bader C.D."/>
            <person name="Teijaro C.N."/>
            <person name="Fluegel L."/>
            <person name="Davis C.M."/>
            <person name="Simpson J.R."/>
            <person name="Lauterbach L."/>
            <person name="Steele A.D."/>
            <person name="Gui C."/>
            <person name="Meng S."/>
            <person name="Li G."/>
            <person name="Viehrig K."/>
            <person name="Ye F."/>
            <person name="Su P."/>
            <person name="Kiefer A.F."/>
            <person name="Nichols A."/>
            <person name="Cepeda A.J."/>
            <person name="Yan W."/>
            <person name="Fan B."/>
            <person name="Jiang Y."/>
            <person name="Adhikari A."/>
            <person name="Zheng C.-J."/>
            <person name="Schuster L."/>
            <person name="Cowan T.M."/>
            <person name="Smanski M.J."/>
            <person name="Chevrette M.G."/>
            <person name="De Carvalho L.P.S."/>
            <person name="Shen B."/>
        </authorList>
    </citation>
    <scope>NUCLEOTIDE SEQUENCE [LARGE SCALE GENOMIC DNA]</scope>
    <source>
        <strain evidence="3 4">NPDC019708</strain>
    </source>
</reference>